<evidence type="ECO:0000256" key="4">
    <source>
        <dbReference type="PROSITE-ProRule" id="PRU00146"/>
    </source>
</evidence>
<keyword evidence="1" id="KW-0479">Metal-binding</keyword>
<dbReference type="InterPro" id="IPR019787">
    <property type="entry name" value="Znf_PHD-finger"/>
</dbReference>
<accession>A0A8C6S3A1</accession>
<feature type="compositionally biased region" description="Basic residues" evidence="5">
    <location>
        <begin position="811"/>
        <end position="827"/>
    </location>
</feature>
<dbReference type="SMART" id="SM00249">
    <property type="entry name" value="PHD"/>
    <property type="match status" value="1"/>
</dbReference>
<dbReference type="PROSITE" id="PS01359">
    <property type="entry name" value="ZF_PHD_1"/>
    <property type="match status" value="1"/>
</dbReference>
<dbReference type="SUPFAM" id="SSF57903">
    <property type="entry name" value="FYVE/PHD zinc finger"/>
    <property type="match status" value="1"/>
</dbReference>
<dbReference type="GO" id="GO:0042393">
    <property type="term" value="F:histone binding"/>
    <property type="evidence" value="ECO:0007669"/>
    <property type="project" value="TreeGrafter"/>
</dbReference>
<dbReference type="GO" id="GO:0045892">
    <property type="term" value="P:negative regulation of DNA-templated transcription"/>
    <property type="evidence" value="ECO:0007669"/>
    <property type="project" value="TreeGrafter"/>
</dbReference>
<organism evidence="7 8">
    <name type="scientific">Neogobius melanostomus</name>
    <name type="common">round goby</name>
    <dbReference type="NCBI Taxonomy" id="47308"/>
    <lineage>
        <taxon>Eukaryota</taxon>
        <taxon>Metazoa</taxon>
        <taxon>Chordata</taxon>
        <taxon>Craniata</taxon>
        <taxon>Vertebrata</taxon>
        <taxon>Euteleostomi</taxon>
        <taxon>Actinopterygii</taxon>
        <taxon>Neopterygii</taxon>
        <taxon>Teleostei</taxon>
        <taxon>Neoteleostei</taxon>
        <taxon>Acanthomorphata</taxon>
        <taxon>Gobiaria</taxon>
        <taxon>Gobiiformes</taxon>
        <taxon>Gobioidei</taxon>
        <taxon>Gobiidae</taxon>
        <taxon>Benthophilinae</taxon>
        <taxon>Neogobiini</taxon>
        <taxon>Neogobius</taxon>
    </lineage>
</organism>
<dbReference type="PANTHER" id="PTHR14296:SF15">
    <property type="entry name" value="REMODELING AND SPACING FACTOR 1"/>
    <property type="match status" value="1"/>
</dbReference>
<feature type="compositionally biased region" description="Basic and acidic residues" evidence="5">
    <location>
        <begin position="294"/>
        <end position="303"/>
    </location>
</feature>
<dbReference type="Gene3D" id="3.30.40.10">
    <property type="entry name" value="Zinc/RING finger domain, C3HC4 (zinc finger)"/>
    <property type="match status" value="1"/>
</dbReference>
<dbReference type="GO" id="GO:0008270">
    <property type="term" value="F:zinc ion binding"/>
    <property type="evidence" value="ECO:0007669"/>
    <property type="project" value="UniProtKB-KW"/>
</dbReference>
<keyword evidence="8" id="KW-1185">Reference proteome</keyword>
<dbReference type="InterPro" id="IPR028938">
    <property type="entry name" value="Rsf1-like"/>
</dbReference>
<keyword evidence="3" id="KW-0862">Zinc</keyword>
<feature type="region of interest" description="Disordered" evidence="5">
    <location>
        <begin position="284"/>
        <end position="303"/>
    </location>
</feature>
<evidence type="ECO:0000256" key="1">
    <source>
        <dbReference type="ARBA" id="ARBA00022723"/>
    </source>
</evidence>
<evidence type="ECO:0000313" key="8">
    <source>
        <dbReference type="Proteomes" id="UP000694523"/>
    </source>
</evidence>
<feature type="compositionally biased region" description="Acidic residues" evidence="5">
    <location>
        <begin position="371"/>
        <end position="381"/>
    </location>
</feature>
<feature type="domain" description="PHD-type" evidence="6">
    <location>
        <begin position="470"/>
        <end position="520"/>
    </location>
</feature>
<feature type="compositionally biased region" description="Low complexity" evidence="5">
    <location>
        <begin position="113"/>
        <end position="122"/>
    </location>
</feature>
<feature type="compositionally biased region" description="Basic and acidic residues" evidence="5">
    <location>
        <begin position="621"/>
        <end position="639"/>
    </location>
</feature>
<feature type="compositionally biased region" description="Polar residues" evidence="5">
    <location>
        <begin position="756"/>
        <end position="771"/>
    </location>
</feature>
<dbReference type="InterPro" id="IPR013083">
    <property type="entry name" value="Znf_RING/FYVE/PHD"/>
</dbReference>
<feature type="compositionally biased region" description="Polar residues" evidence="5">
    <location>
        <begin position="319"/>
        <end position="331"/>
    </location>
</feature>
<feature type="compositionally biased region" description="Basic and acidic residues" evidence="5">
    <location>
        <begin position="332"/>
        <end position="347"/>
    </location>
</feature>
<evidence type="ECO:0000256" key="3">
    <source>
        <dbReference type="ARBA" id="ARBA00022833"/>
    </source>
</evidence>
<feature type="compositionally biased region" description="Basic residues" evidence="5">
    <location>
        <begin position="864"/>
        <end position="875"/>
    </location>
</feature>
<feature type="compositionally biased region" description="Basic and acidic residues" evidence="5">
    <location>
        <begin position="123"/>
        <end position="135"/>
    </location>
</feature>
<evidence type="ECO:0000259" key="6">
    <source>
        <dbReference type="PROSITE" id="PS50016"/>
    </source>
</evidence>
<sequence>MGVGTGAEGYQEMTMECKSGILKYLCESQFDDNLKFKLAVNEEVPARMRLQPIGRDHQGHLYWLQLDQEHNIRLYTEEQDDPHGATWRCIVRSRTDLVDALKLLKAQTHSNLPQQEPQQSPSFEERSCSDMKQSDGKCPVSLKEEPDKPEVQQDGPKVDEAVERSDDKPPLDNHVRTITAVREESRALLQNTVSVLRAPAGSVRSSQQATIPLKKRELKLSQDYHSNHRINSSIIVLNPSVIHTPGPELTNGTPPPLLPHRSGPDRVPGPAFGHVGVIRHLRECIQSPQPSPECPREQRPARRETVLVHQTEARAVASTFSSVPNLRTSGTLKEEEASSELQREGIRLKIKIPPQRRDKLRGRSAKPQQQQEEEEEEGEAGDEPRLRRSARICRPSSKAAESQRKRVGRSKGPLHLPVTAVQTRKRRGCPKWTPVRSKRPKVKQELEDLEKHMEHTEHPEGEGETQLSASDACTQCGQATHPELILLCDLCDRGYHTACLRPPLMLVPDGDWFCPPCQHKQLCERLEEQLSCLDSALKRQELAEKRRERLVYVGISVENILPEGDKEKSPKKKDVRRSHLGRRSTRARKHISYRFDDFDDAINEAIEDNRELRGSGSDEGIDIKHPITEHATKRTETQRPIRWPAGRVRRKQKRRLNDLESDSTAADSEEEYLLSHSSEEEEELVGWGAGDEADSELCSGDSLSGDRTRRRGPRPGVGRPRRRTRPEDIPELMDWDVSSLSDSGEESSRRALRRGLTQQVNYCESSSSDSGHTPALKTQKRRQERVSSDYSEVSAFSRDSDEECAKEEHGRRKRTRTRHRVRVKQRPRPNPPRQTDTSPPSSEDERPLRRRPICLDSDEEGQRRPHSRQHLRAQS</sequence>
<dbReference type="PANTHER" id="PTHR14296">
    <property type="entry name" value="REMODELING AND SPACING FACTOR 1"/>
    <property type="match status" value="1"/>
</dbReference>
<dbReference type="GO" id="GO:0031213">
    <property type="term" value="C:RSF complex"/>
    <property type="evidence" value="ECO:0007669"/>
    <property type="project" value="InterPro"/>
</dbReference>
<evidence type="ECO:0000313" key="7">
    <source>
        <dbReference type="Ensembl" id="ENSNMLP00000000137.1"/>
    </source>
</evidence>
<feature type="compositionally biased region" description="Basic residues" evidence="5">
    <location>
        <begin position="569"/>
        <end position="583"/>
    </location>
</feature>
<reference evidence="7" key="2">
    <citation type="submission" date="2025-09" db="UniProtKB">
        <authorList>
            <consortium name="Ensembl"/>
        </authorList>
    </citation>
    <scope>IDENTIFICATION</scope>
</reference>
<reference evidence="7" key="1">
    <citation type="submission" date="2025-08" db="UniProtKB">
        <authorList>
            <consortium name="Ensembl"/>
        </authorList>
    </citation>
    <scope>IDENTIFICATION</scope>
</reference>
<dbReference type="InterPro" id="IPR001965">
    <property type="entry name" value="Znf_PHD"/>
</dbReference>
<dbReference type="InterPro" id="IPR011011">
    <property type="entry name" value="Znf_FYVE_PHD"/>
</dbReference>
<dbReference type="Proteomes" id="UP000694523">
    <property type="component" value="Unplaced"/>
</dbReference>
<feature type="region of interest" description="Disordered" evidence="5">
    <location>
        <begin position="609"/>
        <end position="875"/>
    </location>
</feature>
<dbReference type="AlphaFoldDB" id="A0A8C6S3A1"/>
<name>A0A8C6S3A1_9GOBI</name>
<dbReference type="Pfam" id="PF00628">
    <property type="entry name" value="PHD"/>
    <property type="match status" value="1"/>
</dbReference>
<evidence type="ECO:0000256" key="2">
    <source>
        <dbReference type="ARBA" id="ARBA00022771"/>
    </source>
</evidence>
<evidence type="ECO:0000256" key="5">
    <source>
        <dbReference type="SAM" id="MobiDB-lite"/>
    </source>
</evidence>
<proteinExistence type="predicted"/>
<dbReference type="CDD" id="cd15543">
    <property type="entry name" value="PHD_RSF1"/>
    <property type="match status" value="1"/>
</dbReference>
<dbReference type="InterPro" id="IPR019786">
    <property type="entry name" value="Zinc_finger_PHD-type_CS"/>
</dbReference>
<feature type="region of interest" description="Disordered" evidence="5">
    <location>
        <begin position="108"/>
        <end position="172"/>
    </location>
</feature>
<feature type="compositionally biased region" description="Basic residues" evidence="5">
    <location>
        <begin position="708"/>
        <end position="724"/>
    </location>
</feature>
<feature type="compositionally biased region" description="Basic and acidic residues" evidence="5">
    <location>
        <begin position="142"/>
        <end position="172"/>
    </location>
</feature>
<feature type="region of interest" description="Disordered" evidence="5">
    <location>
        <begin position="563"/>
        <end position="583"/>
    </location>
</feature>
<feature type="region of interest" description="Disordered" evidence="5">
    <location>
        <begin position="319"/>
        <end position="445"/>
    </location>
</feature>
<keyword evidence="2 4" id="KW-0863">Zinc-finger</keyword>
<dbReference type="Ensembl" id="ENSNMLT00000000177.1">
    <property type="protein sequence ID" value="ENSNMLP00000000137.1"/>
    <property type="gene ID" value="ENSNMLG00000000120.1"/>
</dbReference>
<protein>
    <recommendedName>
        <fullName evidence="6">PHD-type domain-containing protein</fullName>
    </recommendedName>
</protein>
<dbReference type="PROSITE" id="PS50016">
    <property type="entry name" value="ZF_PHD_2"/>
    <property type="match status" value="1"/>
</dbReference>